<feature type="transmembrane region" description="Helical" evidence="8">
    <location>
        <begin position="334"/>
        <end position="354"/>
    </location>
</feature>
<feature type="transmembrane region" description="Helical" evidence="8">
    <location>
        <begin position="149"/>
        <end position="173"/>
    </location>
</feature>
<evidence type="ECO:0000256" key="6">
    <source>
        <dbReference type="ARBA" id="ARBA00023065"/>
    </source>
</evidence>
<evidence type="ECO:0000313" key="9">
    <source>
        <dbReference type="EMBL" id="KZV44761.1"/>
    </source>
</evidence>
<keyword evidence="4 8" id="KW-0812">Transmembrane</keyword>
<accession>A0A2Z7CCH1</accession>
<feature type="transmembrane region" description="Helical" evidence="8">
    <location>
        <begin position="75"/>
        <end position="98"/>
    </location>
</feature>
<feature type="transmembrane region" description="Helical" evidence="8">
    <location>
        <begin position="282"/>
        <end position="301"/>
    </location>
</feature>
<dbReference type="GO" id="GO:0008324">
    <property type="term" value="F:monoatomic cation transmembrane transporter activity"/>
    <property type="evidence" value="ECO:0007669"/>
    <property type="project" value="InterPro"/>
</dbReference>
<dbReference type="PANTHER" id="PTHR31064">
    <property type="entry name" value="POTASSIUM TRANSPORT PROTEIN DDB_G0292412-RELATED"/>
    <property type="match status" value="1"/>
</dbReference>
<evidence type="ECO:0000256" key="2">
    <source>
        <dbReference type="ARBA" id="ARBA00010864"/>
    </source>
</evidence>
<keyword evidence="6" id="KW-0406">Ion transport</keyword>
<evidence type="ECO:0008006" key="11">
    <source>
        <dbReference type="Google" id="ProtNLM"/>
    </source>
</evidence>
<dbReference type="InterPro" id="IPR051143">
    <property type="entry name" value="TrkH_K-transport"/>
</dbReference>
<keyword evidence="10" id="KW-1185">Reference proteome</keyword>
<comment type="subcellular location">
    <subcellularLocation>
        <location evidence="1">Membrane</location>
        <topology evidence="1">Multi-pass membrane protein</topology>
    </subcellularLocation>
</comment>
<evidence type="ECO:0000256" key="1">
    <source>
        <dbReference type="ARBA" id="ARBA00004141"/>
    </source>
</evidence>
<name>A0A2Z7CCH1_9LAMI</name>
<feature type="transmembrane region" description="Helical" evidence="8">
    <location>
        <begin position="222"/>
        <end position="249"/>
    </location>
</feature>
<dbReference type="GO" id="GO:0005886">
    <property type="term" value="C:plasma membrane"/>
    <property type="evidence" value="ECO:0007669"/>
    <property type="project" value="TreeGrafter"/>
</dbReference>
<dbReference type="InterPro" id="IPR003445">
    <property type="entry name" value="Cat_transpt"/>
</dbReference>
<evidence type="ECO:0000256" key="3">
    <source>
        <dbReference type="ARBA" id="ARBA00022448"/>
    </source>
</evidence>
<keyword evidence="3" id="KW-0813">Transport</keyword>
<gene>
    <name evidence="9" type="ORF">F511_36579</name>
</gene>
<dbReference type="EMBL" id="KQ996508">
    <property type="protein sequence ID" value="KZV44761.1"/>
    <property type="molecule type" value="Genomic_DNA"/>
</dbReference>
<evidence type="ECO:0000313" key="10">
    <source>
        <dbReference type="Proteomes" id="UP000250235"/>
    </source>
</evidence>
<keyword evidence="5 8" id="KW-1133">Transmembrane helix</keyword>
<evidence type="ECO:0000256" key="4">
    <source>
        <dbReference type="ARBA" id="ARBA00022692"/>
    </source>
</evidence>
<sequence>MSRFYYDLFLKINPFFKHALYFISVSFLGFGLLKVLRPRTEPKPRNLDLFFTSVSAVTVSSMSTVEMEVFSNEQLIVLTILMFAGGEVFTSMVELHFWRFELGKSSKLDHVKMEKNPDHIVIVSDLSHNNGDYNSSNKNLSLEYESIRFLGFVVLGYLLVIQAFGISCVLVHLSLVSSARNVLRKKGINPSTFAIFTVVSVFASCGFIPTNENMIVFRKNSGLLLILVPQILLGNTLFAPCLRFSIWVLGKIKVCEFNSEYLLKNTGVIGYYHFLPSMHSRALAGTVLGLLLVGFGLFSGMEWNSDGLHGLNTYQKVVGGVFESANVRHSGATIVDLSTVAPAVLVFFIVMMYLPPYTSFLPMKSNEEQIPAQQEKWRKRAAIQDFVLSPLSYLAIFIIAICITERERIQQDPLNFSVLNITIEVIRVDSAHVLMSEGASGLSCCYASGTVCEPSG</sequence>
<keyword evidence="7 8" id="KW-0472">Membrane</keyword>
<dbReference type="GO" id="GO:0030001">
    <property type="term" value="P:metal ion transport"/>
    <property type="evidence" value="ECO:0007669"/>
    <property type="project" value="UniProtKB-ARBA"/>
</dbReference>
<proteinExistence type="inferred from homology"/>
<dbReference type="PANTHER" id="PTHR31064:SF38">
    <property type="entry name" value="CATION TRANSPORTER HKT1_4-RELATED"/>
    <property type="match status" value="1"/>
</dbReference>
<dbReference type="AlphaFoldDB" id="A0A2Z7CCH1"/>
<feature type="transmembrane region" description="Helical" evidence="8">
    <location>
        <begin position="15"/>
        <end position="35"/>
    </location>
</feature>
<protein>
    <recommendedName>
        <fullName evidence="11">Sodium transporter HKT1-like</fullName>
    </recommendedName>
</protein>
<feature type="transmembrane region" description="Helical" evidence="8">
    <location>
        <begin position="193"/>
        <end position="210"/>
    </location>
</feature>
<evidence type="ECO:0000256" key="7">
    <source>
        <dbReference type="ARBA" id="ARBA00023136"/>
    </source>
</evidence>
<evidence type="ECO:0000256" key="5">
    <source>
        <dbReference type="ARBA" id="ARBA00022989"/>
    </source>
</evidence>
<feature type="transmembrane region" description="Helical" evidence="8">
    <location>
        <begin position="386"/>
        <end position="404"/>
    </location>
</feature>
<reference evidence="9 10" key="1">
    <citation type="journal article" date="2015" name="Proc. Natl. Acad. Sci. U.S.A.">
        <title>The resurrection genome of Boea hygrometrica: A blueprint for survival of dehydration.</title>
        <authorList>
            <person name="Xiao L."/>
            <person name="Yang G."/>
            <person name="Zhang L."/>
            <person name="Yang X."/>
            <person name="Zhao S."/>
            <person name="Ji Z."/>
            <person name="Zhou Q."/>
            <person name="Hu M."/>
            <person name="Wang Y."/>
            <person name="Chen M."/>
            <person name="Xu Y."/>
            <person name="Jin H."/>
            <person name="Xiao X."/>
            <person name="Hu G."/>
            <person name="Bao F."/>
            <person name="Hu Y."/>
            <person name="Wan P."/>
            <person name="Li L."/>
            <person name="Deng X."/>
            <person name="Kuang T."/>
            <person name="Xiang C."/>
            <person name="Zhu J.K."/>
            <person name="Oliver M.J."/>
            <person name="He Y."/>
        </authorList>
    </citation>
    <scope>NUCLEOTIDE SEQUENCE [LARGE SCALE GENOMIC DNA]</scope>
    <source>
        <strain evidence="10">cv. XS01</strain>
    </source>
</reference>
<dbReference type="Proteomes" id="UP000250235">
    <property type="component" value="Unassembled WGS sequence"/>
</dbReference>
<evidence type="ECO:0000256" key="8">
    <source>
        <dbReference type="SAM" id="Phobius"/>
    </source>
</evidence>
<organism evidence="9 10">
    <name type="scientific">Dorcoceras hygrometricum</name>
    <dbReference type="NCBI Taxonomy" id="472368"/>
    <lineage>
        <taxon>Eukaryota</taxon>
        <taxon>Viridiplantae</taxon>
        <taxon>Streptophyta</taxon>
        <taxon>Embryophyta</taxon>
        <taxon>Tracheophyta</taxon>
        <taxon>Spermatophyta</taxon>
        <taxon>Magnoliopsida</taxon>
        <taxon>eudicotyledons</taxon>
        <taxon>Gunneridae</taxon>
        <taxon>Pentapetalae</taxon>
        <taxon>asterids</taxon>
        <taxon>lamiids</taxon>
        <taxon>Lamiales</taxon>
        <taxon>Gesneriaceae</taxon>
        <taxon>Didymocarpoideae</taxon>
        <taxon>Trichosporeae</taxon>
        <taxon>Loxocarpinae</taxon>
        <taxon>Dorcoceras</taxon>
    </lineage>
</organism>
<comment type="similarity">
    <text evidence="2">Belongs to the TrkH potassium transport family. HKT (TC 2.A.38.3) subfamily.</text>
</comment>
<dbReference type="Pfam" id="PF02386">
    <property type="entry name" value="TrkH"/>
    <property type="match status" value="1"/>
</dbReference>
<dbReference type="OrthoDB" id="9999863at2759"/>